<accession>Q5VNI6</accession>
<reference evidence="4" key="2">
    <citation type="journal article" date="2005" name="Nature">
        <title>The map-based sequence of the rice genome.</title>
        <authorList>
            <consortium name="International rice genome sequencing project (IRGSP)"/>
            <person name="Matsumoto T."/>
            <person name="Wu J."/>
            <person name="Kanamori H."/>
            <person name="Katayose Y."/>
            <person name="Fujisawa M."/>
            <person name="Namiki N."/>
            <person name="Mizuno H."/>
            <person name="Yamamoto K."/>
            <person name="Antonio B.A."/>
            <person name="Baba T."/>
            <person name="Sakata K."/>
            <person name="Nagamura Y."/>
            <person name="Aoki H."/>
            <person name="Arikawa K."/>
            <person name="Arita K."/>
            <person name="Bito T."/>
            <person name="Chiden Y."/>
            <person name="Fujitsuka N."/>
            <person name="Fukunaka R."/>
            <person name="Hamada M."/>
            <person name="Harada C."/>
            <person name="Hayashi A."/>
            <person name="Hijishita S."/>
            <person name="Honda M."/>
            <person name="Hosokawa S."/>
            <person name="Ichikawa Y."/>
            <person name="Idonuma A."/>
            <person name="Iijima M."/>
            <person name="Ikeda M."/>
            <person name="Ikeno M."/>
            <person name="Ito K."/>
            <person name="Ito S."/>
            <person name="Ito T."/>
            <person name="Ito Y."/>
            <person name="Ito Y."/>
            <person name="Iwabuchi A."/>
            <person name="Kamiya K."/>
            <person name="Karasawa W."/>
            <person name="Kurita K."/>
            <person name="Katagiri S."/>
            <person name="Kikuta A."/>
            <person name="Kobayashi H."/>
            <person name="Kobayashi N."/>
            <person name="Machita K."/>
            <person name="Maehara T."/>
            <person name="Masukawa M."/>
            <person name="Mizubayashi T."/>
            <person name="Mukai Y."/>
            <person name="Nagasaki H."/>
            <person name="Nagata Y."/>
            <person name="Naito S."/>
            <person name="Nakashima M."/>
            <person name="Nakama Y."/>
            <person name="Nakamichi Y."/>
            <person name="Nakamura M."/>
            <person name="Meguro A."/>
            <person name="Negishi M."/>
            <person name="Ohta I."/>
            <person name="Ohta T."/>
            <person name="Okamoto M."/>
            <person name="Ono N."/>
            <person name="Saji S."/>
            <person name="Sakaguchi M."/>
            <person name="Sakai K."/>
            <person name="Shibata M."/>
            <person name="Shimokawa T."/>
            <person name="Song J."/>
            <person name="Takazaki Y."/>
            <person name="Terasawa K."/>
            <person name="Tsugane M."/>
            <person name="Tsuji K."/>
            <person name="Ueda S."/>
            <person name="Waki K."/>
            <person name="Yamagata H."/>
            <person name="Yamamoto M."/>
            <person name="Yamamoto S."/>
            <person name="Yamane H."/>
            <person name="Yoshiki S."/>
            <person name="Yoshihara R."/>
            <person name="Yukawa K."/>
            <person name="Zhong H."/>
            <person name="Yano M."/>
            <person name="Yuan Q."/>
            <person name="Ouyang S."/>
            <person name="Liu J."/>
            <person name="Jones K.M."/>
            <person name="Gansberger K."/>
            <person name="Moffat K."/>
            <person name="Hill J."/>
            <person name="Bera J."/>
            <person name="Fadrosh D."/>
            <person name="Jin S."/>
            <person name="Johri S."/>
            <person name="Kim M."/>
            <person name="Overton L."/>
            <person name="Reardon M."/>
            <person name="Tsitrin T."/>
            <person name="Vuong H."/>
            <person name="Weaver B."/>
            <person name="Ciecko A."/>
            <person name="Tallon L."/>
            <person name="Jackson J."/>
            <person name="Pai G."/>
            <person name="Aken S.V."/>
            <person name="Utterback T."/>
            <person name="Reidmuller S."/>
            <person name="Feldblyum T."/>
            <person name="Hsiao J."/>
            <person name="Zismann V."/>
            <person name="Iobst S."/>
            <person name="de Vazeille A.R."/>
            <person name="Buell C.R."/>
            <person name="Ying K."/>
            <person name="Li Y."/>
            <person name="Lu T."/>
            <person name="Huang Y."/>
            <person name="Zhao Q."/>
            <person name="Feng Q."/>
            <person name="Zhang L."/>
            <person name="Zhu J."/>
            <person name="Weng Q."/>
            <person name="Mu J."/>
            <person name="Lu Y."/>
            <person name="Fan D."/>
            <person name="Liu Y."/>
            <person name="Guan J."/>
            <person name="Zhang Y."/>
            <person name="Yu S."/>
            <person name="Liu X."/>
            <person name="Zhang Y."/>
            <person name="Hong G."/>
            <person name="Han B."/>
            <person name="Choisne N."/>
            <person name="Demange N."/>
            <person name="Orjeda G."/>
            <person name="Samain S."/>
            <person name="Cattolico L."/>
            <person name="Pelletier E."/>
            <person name="Couloux A."/>
            <person name="Segurens B."/>
            <person name="Wincker P."/>
            <person name="D'Hont A."/>
            <person name="Scarpelli C."/>
            <person name="Weissenbach J."/>
            <person name="Salanoubat M."/>
            <person name="Quetier F."/>
            <person name="Yu Y."/>
            <person name="Kim H.R."/>
            <person name="Rambo T."/>
            <person name="Currie J."/>
            <person name="Collura K."/>
            <person name="Luo M."/>
            <person name="Yang T."/>
            <person name="Ammiraju J.S.S."/>
            <person name="Engler F."/>
            <person name="Soderlund C."/>
            <person name="Wing R.A."/>
            <person name="Palmer L.E."/>
            <person name="de la Bastide M."/>
            <person name="Spiegel L."/>
            <person name="Nascimento L."/>
            <person name="Zutavern T."/>
            <person name="O'Shaughnessy A."/>
            <person name="Dike S."/>
            <person name="Dedhia N."/>
            <person name="Preston R."/>
            <person name="Balija V."/>
            <person name="McCombie W.R."/>
            <person name="Chow T."/>
            <person name="Chen H."/>
            <person name="Chung M."/>
            <person name="Chen C."/>
            <person name="Shaw J."/>
            <person name="Wu H."/>
            <person name="Hsiao K."/>
            <person name="Chao Y."/>
            <person name="Chu M."/>
            <person name="Cheng C."/>
            <person name="Hour A."/>
            <person name="Lee P."/>
            <person name="Lin S."/>
            <person name="Lin Y."/>
            <person name="Liou J."/>
            <person name="Liu S."/>
            <person name="Hsing Y."/>
            <person name="Raghuvanshi S."/>
            <person name="Mohanty A."/>
            <person name="Bharti A.K."/>
            <person name="Gaur A."/>
            <person name="Gupta V."/>
            <person name="Kumar D."/>
            <person name="Ravi V."/>
            <person name="Vij S."/>
            <person name="Kapur A."/>
            <person name="Khurana P."/>
            <person name="Khurana P."/>
            <person name="Khurana J.P."/>
            <person name="Tyagi A.K."/>
            <person name="Gaikwad K."/>
            <person name="Singh A."/>
            <person name="Dalal V."/>
            <person name="Srivastava S."/>
            <person name="Dixit A."/>
            <person name="Pal A.K."/>
            <person name="Ghazi I.A."/>
            <person name="Yadav M."/>
            <person name="Pandit A."/>
            <person name="Bhargava A."/>
            <person name="Sureshbabu K."/>
            <person name="Batra K."/>
            <person name="Sharma T.R."/>
            <person name="Mohapatra T."/>
            <person name="Singh N.K."/>
            <person name="Messing J."/>
            <person name="Nelson A.B."/>
            <person name="Fuks G."/>
            <person name="Kavchok S."/>
            <person name="Keizer G."/>
            <person name="Linton E."/>
            <person name="Llaca V."/>
            <person name="Song R."/>
            <person name="Tanyolac B."/>
            <person name="Young S."/>
            <person name="Ho-Il K."/>
            <person name="Hahn J.H."/>
            <person name="Sangsakoo G."/>
            <person name="Vanavichit A."/>
            <person name="de Mattos Luiz.A.T."/>
            <person name="Zimmer P.D."/>
            <person name="Malone G."/>
            <person name="Dellagostin O."/>
            <person name="de Oliveira A.C."/>
            <person name="Bevan M."/>
            <person name="Bancroft I."/>
            <person name="Minx P."/>
            <person name="Cordum H."/>
            <person name="Wilson R."/>
            <person name="Cheng Z."/>
            <person name="Jin W."/>
            <person name="Jiang J."/>
            <person name="Leong S.A."/>
            <person name="Iwama H."/>
            <person name="Gojobori T."/>
            <person name="Itoh T."/>
            <person name="Niimura Y."/>
            <person name="Fujii Y."/>
            <person name="Habara T."/>
            <person name="Sakai H."/>
            <person name="Sato Y."/>
            <person name="Wilson G."/>
            <person name="Kumar K."/>
            <person name="McCouch S."/>
            <person name="Juretic N."/>
            <person name="Hoen D."/>
            <person name="Wright S."/>
            <person name="Bruskiewich R."/>
            <person name="Bureau T."/>
            <person name="Miyao A."/>
            <person name="Hirochika H."/>
            <person name="Nishikawa T."/>
            <person name="Kadowaki K."/>
            <person name="Sugiura M."/>
            <person name="Burr B."/>
            <person name="Sasaki T."/>
        </authorList>
    </citation>
    <scope>NUCLEOTIDE SEQUENCE [LARGE SCALE GENOMIC DNA]</scope>
    <source>
        <strain evidence="4">cv. Nipponbare</strain>
    </source>
</reference>
<reference evidence="2" key="1">
    <citation type="journal article" date="2002" name="Nature">
        <title>The genome sequence and structure of rice chromosome 1.</title>
        <authorList>
            <person name="Sasaki T."/>
            <person name="Matsumoto T."/>
            <person name="Yamamoto K."/>
            <person name="Sakata K."/>
            <person name="Baba T."/>
            <person name="Katayose Y."/>
            <person name="Wu J."/>
            <person name="Niimura Y."/>
            <person name="Cheng Z."/>
            <person name="Nagamura Y."/>
            <person name="Antonio B.A."/>
            <person name="Kanamori H."/>
            <person name="Hosokawa S."/>
            <person name="Masukawa M."/>
            <person name="Arikawa K."/>
            <person name="Chiden Y."/>
            <person name="Hayashi M."/>
            <person name="Okamoto M."/>
            <person name="Ando T."/>
            <person name="Aoki H."/>
            <person name="Arita K."/>
            <person name="Hamada M."/>
            <person name="Harada C."/>
            <person name="Hijishita S."/>
            <person name="Honda M."/>
            <person name="Ichikawa Y."/>
            <person name="Idonuma A."/>
            <person name="Iijima M."/>
            <person name="Ikeda M."/>
            <person name="Ikeno M."/>
            <person name="Itoh S."/>
            <person name="Itoh T."/>
            <person name="Itoh Y."/>
            <person name="Itoh Y."/>
            <person name="Iwabuchi A."/>
            <person name="Kamiya K."/>
            <person name="Karasawa W."/>
            <person name="Katagiri S."/>
            <person name="Kikuta A."/>
            <person name="Kobayashi N."/>
            <person name="Kono I."/>
            <person name="Machita K."/>
            <person name="Maehara T."/>
            <person name="Mizuno H."/>
            <person name="Mizubayashi T."/>
            <person name="Mukai Y."/>
            <person name="Nagasaki H."/>
            <person name="Nakashima M."/>
            <person name="Nakama Y."/>
            <person name="Nakamichi Y."/>
            <person name="Nakamura M."/>
            <person name="Namiki N."/>
            <person name="Negishi M."/>
            <person name="Ohta I."/>
            <person name="Ono N."/>
            <person name="Saji S."/>
            <person name="Sakai K."/>
            <person name="Shibata M."/>
            <person name="Shimokawa T."/>
            <person name="Shomura A."/>
            <person name="Song J."/>
            <person name="Takazaki Y."/>
            <person name="Terasawa K."/>
            <person name="Tsuji K."/>
            <person name="Waki K."/>
            <person name="Yamagata H."/>
            <person name="Yamane H."/>
            <person name="Yoshiki S."/>
            <person name="Yoshihara R."/>
            <person name="Yukawa K."/>
            <person name="Zhong H."/>
            <person name="Iwama H."/>
            <person name="Endo T."/>
            <person name="Ito H."/>
            <person name="Hahn J.H."/>
            <person name="Kim H.I."/>
            <person name="Eun M.Y."/>
            <person name="Yano M."/>
            <person name="Jiang J."/>
            <person name="Gojobori T."/>
        </authorList>
    </citation>
    <scope>NUCLEOTIDE SEQUENCE</scope>
</reference>
<organism evidence="2">
    <name type="scientific">Oryza sativa subsp. japonica</name>
    <name type="common">Rice</name>
    <dbReference type="NCBI Taxonomy" id="39947"/>
    <lineage>
        <taxon>Eukaryota</taxon>
        <taxon>Viridiplantae</taxon>
        <taxon>Streptophyta</taxon>
        <taxon>Embryophyta</taxon>
        <taxon>Tracheophyta</taxon>
        <taxon>Spermatophyta</taxon>
        <taxon>Magnoliopsida</taxon>
        <taxon>Liliopsida</taxon>
        <taxon>Poales</taxon>
        <taxon>Poaceae</taxon>
        <taxon>BOP clade</taxon>
        <taxon>Oryzoideae</taxon>
        <taxon>Oryzeae</taxon>
        <taxon>Oryzinae</taxon>
        <taxon>Oryza</taxon>
        <taxon>Oryza sativa</taxon>
    </lineage>
</organism>
<protein>
    <submittedName>
        <fullName evidence="2">Uncharacterized protein</fullName>
    </submittedName>
</protein>
<dbReference type="EMBL" id="AP004224">
    <property type="protein sequence ID" value="BAD73715.1"/>
    <property type="molecule type" value="Genomic_DNA"/>
</dbReference>
<dbReference type="EMBL" id="AP004723">
    <property type="protein sequence ID" value="BAD69003.1"/>
    <property type="molecule type" value="Genomic_DNA"/>
</dbReference>
<sequence>MAVGGGRLEDGGGPALVEGASRRRLLKEEGGGEGEEAGRGGASPAPLTPSVQPARRAAAQRGGGCQLDSGAEGRWQREFMRGTRGVVAA</sequence>
<name>Q5VNI6_ORYSJ</name>
<evidence type="ECO:0000256" key="1">
    <source>
        <dbReference type="SAM" id="MobiDB-lite"/>
    </source>
</evidence>
<dbReference type="Proteomes" id="UP000817658">
    <property type="component" value="Chromosome 1"/>
</dbReference>
<dbReference type="Proteomes" id="UP000000763">
    <property type="component" value="Chromosome 1"/>
</dbReference>
<feature type="region of interest" description="Disordered" evidence="1">
    <location>
        <begin position="1"/>
        <end position="71"/>
    </location>
</feature>
<gene>
    <name evidence="3" type="ORF">B1111E11.19</name>
    <name evidence="2" type="ORF">OJ1126_G08.48</name>
</gene>
<dbReference type="AlphaFoldDB" id="Q5VNI6"/>
<reference evidence="4" key="3">
    <citation type="journal article" date="2008" name="Nucleic Acids Res.">
        <title>The rice annotation project database (RAP-DB): 2008 update.</title>
        <authorList>
            <consortium name="The rice annotation project (RAP)"/>
        </authorList>
    </citation>
    <scope>GENOME REANNOTATION</scope>
    <source>
        <strain evidence="4">cv. Nipponbare</strain>
    </source>
</reference>
<feature type="compositionally biased region" description="Gly residues" evidence="1">
    <location>
        <begin position="1"/>
        <end position="14"/>
    </location>
</feature>
<evidence type="ECO:0000313" key="3">
    <source>
        <dbReference type="EMBL" id="BAD73715.1"/>
    </source>
</evidence>
<evidence type="ECO:0000313" key="2">
    <source>
        <dbReference type="EMBL" id="BAD69003.1"/>
    </source>
</evidence>
<proteinExistence type="predicted"/>
<evidence type="ECO:0000313" key="4">
    <source>
        <dbReference type="Proteomes" id="UP000000763"/>
    </source>
</evidence>